<dbReference type="SFLD" id="SFLDF00010">
    <property type="entry name" value="dipeptide_epimerase"/>
    <property type="match status" value="1"/>
</dbReference>
<evidence type="ECO:0000256" key="7">
    <source>
        <dbReference type="RuleBase" id="RU366006"/>
    </source>
</evidence>
<proteinExistence type="inferred from homology"/>
<dbReference type="InterPro" id="IPR018110">
    <property type="entry name" value="Mandel_Rmase/mucon_lact_enz_CS"/>
</dbReference>
<evidence type="ECO:0000256" key="5">
    <source>
        <dbReference type="PIRSR" id="PIRSR634603-1"/>
    </source>
</evidence>
<evidence type="ECO:0000256" key="2">
    <source>
        <dbReference type="ARBA" id="ARBA00022723"/>
    </source>
</evidence>
<dbReference type="SFLD" id="SFLDS00001">
    <property type="entry name" value="Enolase"/>
    <property type="match status" value="1"/>
</dbReference>
<name>K6Z5T5_9ALTE</name>
<dbReference type="InterPro" id="IPR013342">
    <property type="entry name" value="Mandelate_racemase_C"/>
</dbReference>
<keyword evidence="2 6" id="KW-0479">Metal-binding</keyword>
<keyword evidence="3 6" id="KW-0460">Magnesium</keyword>
<dbReference type="InterPro" id="IPR034603">
    <property type="entry name" value="Dipeptide_epimerase"/>
</dbReference>
<feature type="domain" description="Mandelate racemase/muconate lactonizing enzyme C-terminal" evidence="8">
    <location>
        <begin position="135"/>
        <end position="226"/>
    </location>
</feature>
<feature type="active site" description="Proton acceptor; specific for (S)-substrate epimerization" evidence="5">
    <location>
        <position position="250"/>
    </location>
</feature>
<dbReference type="InterPro" id="IPR036849">
    <property type="entry name" value="Enolase-like_C_sf"/>
</dbReference>
<dbReference type="PANTHER" id="PTHR48080">
    <property type="entry name" value="D-GALACTONATE DEHYDRATASE-RELATED"/>
    <property type="match status" value="1"/>
</dbReference>
<evidence type="ECO:0000256" key="1">
    <source>
        <dbReference type="ARBA" id="ARBA00008031"/>
    </source>
</evidence>
<dbReference type="CDD" id="cd03319">
    <property type="entry name" value="L-Ala-DL-Glu_epimerase"/>
    <property type="match status" value="1"/>
</dbReference>
<dbReference type="AlphaFoldDB" id="K6Z5T5"/>
<dbReference type="InterPro" id="IPR034593">
    <property type="entry name" value="DgoD-like"/>
</dbReference>
<dbReference type="NCBIfam" id="NF042940">
    <property type="entry name" value="racemase_DgcA"/>
    <property type="match status" value="1"/>
</dbReference>
<dbReference type="InterPro" id="IPR013341">
    <property type="entry name" value="Mandelate_racemase_N_dom"/>
</dbReference>
<comment type="cofactor">
    <cofactor evidence="6 7">
        <name>Mg(2+)</name>
        <dbReference type="ChEBI" id="CHEBI:18420"/>
    </cofactor>
    <text evidence="6 7">Binds 1 Mg(2+) ion per subunit.</text>
</comment>
<reference evidence="10" key="1">
    <citation type="journal article" date="2014" name="Environ. Microbiol.">
        <title>Comparative genomics of the marine bacterial genus Glaciecola reveals the high degree of genomic diversity and genomic characteristic for cold adaptation.</title>
        <authorList>
            <person name="Qin Q.L."/>
            <person name="Xie B.B."/>
            <person name="Yu Y."/>
            <person name="Shu Y.L."/>
            <person name="Rong J.C."/>
            <person name="Zhang Y.J."/>
            <person name="Zhao D.L."/>
            <person name="Chen X.L."/>
            <person name="Zhang X.Y."/>
            <person name="Chen B."/>
            <person name="Zhou B.C."/>
            <person name="Zhang Y.Z."/>
        </authorList>
    </citation>
    <scope>NUCLEOTIDE SEQUENCE [LARGE SCALE GENOMIC DNA]</scope>
    <source>
        <strain evidence="10">LMG 21857</strain>
    </source>
</reference>
<dbReference type="Gene3D" id="3.20.20.120">
    <property type="entry name" value="Enolase-like C-terminal domain"/>
    <property type="match status" value="1"/>
</dbReference>
<dbReference type="PANTHER" id="PTHR48080:SF3">
    <property type="entry name" value="ENOLASE SUPERFAMILY MEMBER DDB_G0284701"/>
    <property type="match status" value="1"/>
</dbReference>
<dbReference type="STRING" id="1129793.GPLA_0655"/>
<dbReference type="RefSeq" id="WP_007103375.1">
    <property type="nucleotide sequence ID" value="NZ_BAER01000017.1"/>
</dbReference>
<dbReference type="Pfam" id="PF13378">
    <property type="entry name" value="MR_MLE_C"/>
    <property type="match status" value="1"/>
</dbReference>
<dbReference type="EMBL" id="BAER01000017">
    <property type="protein sequence ID" value="GAC31571.1"/>
    <property type="molecule type" value="Genomic_DNA"/>
</dbReference>
<accession>K6Z5T5</accession>
<organism evidence="9 10">
    <name type="scientific">Paraglaciecola polaris LMG 21857</name>
    <dbReference type="NCBI Taxonomy" id="1129793"/>
    <lineage>
        <taxon>Bacteria</taxon>
        <taxon>Pseudomonadati</taxon>
        <taxon>Pseudomonadota</taxon>
        <taxon>Gammaproteobacteria</taxon>
        <taxon>Alteromonadales</taxon>
        <taxon>Alteromonadaceae</taxon>
        <taxon>Paraglaciecola</taxon>
    </lineage>
</organism>
<keyword evidence="4 7" id="KW-0413">Isomerase</keyword>
<dbReference type="GO" id="GO:0009063">
    <property type="term" value="P:amino acid catabolic process"/>
    <property type="evidence" value="ECO:0007669"/>
    <property type="project" value="InterPro"/>
</dbReference>
<dbReference type="Gene3D" id="3.30.390.10">
    <property type="entry name" value="Enolase-like, N-terminal domain"/>
    <property type="match status" value="1"/>
</dbReference>
<dbReference type="PROSITE" id="PS00909">
    <property type="entry name" value="MR_MLE_2"/>
    <property type="match status" value="1"/>
</dbReference>
<comment type="similarity">
    <text evidence="1 7">Belongs to the mandelate racemase/muconate lactonizing enzyme family.</text>
</comment>
<dbReference type="SMART" id="SM00922">
    <property type="entry name" value="MR_MLE"/>
    <property type="match status" value="1"/>
</dbReference>
<feature type="binding site" evidence="6">
    <location>
        <position position="228"/>
    </location>
    <ligand>
        <name>Mg(2+)</name>
        <dbReference type="ChEBI" id="CHEBI:18420"/>
    </ligand>
</feature>
<dbReference type="SUPFAM" id="SSF54826">
    <property type="entry name" value="Enolase N-terminal domain-like"/>
    <property type="match status" value="1"/>
</dbReference>
<feature type="binding site" evidence="6">
    <location>
        <position position="205"/>
    </location>
    <ligand>
        <name>Mg(2+)</name>
        <dbReference type="ChEBI" id="CHEBI:18420"/>
    </ligand>
</feature>
<keyword evidence="10" id="KW-1185">Reference proteome</keyword>
<dbReference type="Pfam" id="PF02746">
    <property type="entry name" value="MR_MLE_N"/>
    <property type="match status" value="1"/>
</dbReference>
<dbReference type="SFLD" id="SFLDG00180">
    <property type="entry name" value="muconate_cycloisomerase"/>
    <property type="match status" value="1"/>
</dbReference>
<dbReference type="Proteomes" id="UP000006322">
    <property type="component" value="Unassembled WGS sequence"/>
</dbReference>
<dbReference type="SUPFAM" id="SSF51604">
    <property type="entry name" value="Enolase C-terminal domain-like"/>
    <property type="match status" value="1"/>
</dbReference>
<evidence type="ECO:0000313" key="9">
    <source>
        <dbReference type="EMBL" id="GAC31571.1"/>
    </source>
</evidence>
<comment type="caution">
    <text evidence="9">The sequence shown here is derived from an EMBL/GenBank/DDBJ whole genome shotgun (WGS) entry which is preliminary data.</text>
</comment>
<dbReference type="InterPro" id="IPR029017">
    <property type="entry name" value="Enolase-like_N"/>
</dbReference>
<dbReference type="OrthoDB" id="9796450at2"/>
<dbReference type="InterPro" id="IPR029065">
    <property type="entry name" value="Enolase_C-like"/>
</dbReference>
<evidence type="ECO:0000256" key="3">
    <source>
        <dbReference type="ARBA" id="ARBA00022842"/>
    </source>
</evidence>
<dbReference type="EC" id="5.1.1.-" evidence="7"/>
<protein>
    <recommendedName>
        <fullName evidence="7">Dipeptide epimerase</fullName>
        <ecNumber evidence="7">5.1.1.-</ecNumber>
    </recommendedName>
</protein>
<dbReference type="GO" id="GO:0046872">
    <property type="term" value="F:metal ion binding"/>
    <property type="evidence" value="ECO:0007669"/>
    <property type="project" value="UniProtKB-KW"/>
</dbReference>
<gene>
    <name evidence="9" type="primary">ycjG</name>
    <name evidence="9" type="ORF">GPLA_0655</name>
</gene>
<dbReference type="GO" id="GO:0016855">
    <property type="term" value="F:racemase and epimerase activity, acting on amino acids and derivatives"/>
    <property type="evidence" value="ECO:0007669"/>
    <property type="project" value="UniProtKB-UniRule"/>
</dbReference>
<feature type="active site" description="Proton acceptor; specific for (R)-substrate epimerization" evidence="5">
    <location>
        <position position="154"/>
    </location>
</feature>
<feature type="binding site" evidence="6">
    <location>
        <position position="179"/>
    </location>
    <ligand>
        <name>Mg(2+)</name>
        <dbReference type="ChEBI" id="CHEBI:18420"/>
    </ligand>
</feature>
<evidence type="ECO:0000256" key="4">
    <source>
        <dbReference type="ARBA" id="ARBA00023235"/>
    </source>
</evidence>
<evidence type="ECO:0000259" key="8">
    <source>
        <dbReference type="SMART" id="SM00922"/>
    </source>
</evidence>
<evidence type="ECO:0000256" key="6">
    <source>
        <dbReference type="PIRSR" id="PIRSR634603-3"/>
    </source>
</evidence>
<evidence type="ECO:0000313" key="10">
    <source>
        <dbReference type="Proteomes" id="UP000006322"/>
    </source>
</evidence>
<sequence>MGYQVKAQHQALPLKSVFRIARGAKTQADVVVVTLSDGEHTGWAEAVPYARYQESVQSVLTQIEQVAEKLTHFDGTVSAANGLIDTLPAGAARNALDCALWDLQAKQQGKSVADMLSLKEPVPCITAQTLSIDSPKAMAEAAKALGHPPMIKVKLDNQDIVTKMLAIHQASPDSKFIVDANEGWSIHDLKACCDSLKELNVVLIEQPLPAGDDAELLNYSSPIPLCADESCHTREELEYLKNRYDVVNIKLDKTGGLTEAFLLAQEAQSMGFEIMLGCMVGSSLAMAPISLLTDCAKFVDLDGPLLIKTDVKNGFDIIEGIMQPLNSALWGSANSRVTV</sequence>
<dbReference type="NCBIfam" id="NF011708">
    <property type="entry name" value="PRK15129.1"/>
    <property type="match status" value="1"/>
</dbReference>